<keyword evidence="1" id="KW-0732">Signal</keyword>
<evidence type="ECO:0000313" key="2">
    <source>
        <dbReference type="EMBL" id="CCA22936.1"/>
    </source>
</evidence>
<feature type="chain" id="PRO_5003259546" evidence="1">
    <location>
        <begin position="24"/>
        <end position="341"/>
    </location>
</feature>
<organism evidence="2">
    <name type="scientific">Albugo laibachii Nc14</name>
    <dbReference type="NCBI Taxonomy" id="890382"/>
    <lineage>
        <taxon>Eukaryota</taxon>
        <taxon>Sar</taxon>
        <taxon>Stramenopiles</taxon>
        <taxon>Oomycota</taxon>
        <taxon>Peronosporomycetes</taxon>
        <taxon>Albuginales</taxon>
        <taxon>Albuginaceae</taxon>
        <taxon>Albugo</taxon>
    </lineage>
</organism>
<sequence length="341" mass="38174">MKLLSFKTVVVAVLGAFPAPGDCLGLEYVELIPTSSHKSGVLTRRGLRAHISPDLEFSDENSLKETNKVYSVTFVVKPEKDTLKNVHQIVTPNEHKTSALAGGVDEANEEQYLESLLIAGTYTTAWRLGWKTLKKLVLNKNMTVYPVTPAMIVIDPLYYTEKYDGIYTFERAKEGDYRLYFGDINPSAKFMPETELPSTSIQFGFLPPAPGQIIKFNFGMEFSGIPLEAYNELSRWLEVLGFSETGGLYHTKRKGLYKHIKCISKEEKQFMVSTHPDTAVMRFLPVHYIVAKGNTGVAELFSNSKKDIWEFGCSFLGGESVIVKSTQGQKSYKFANSEATN</sequence>
<dbReference type="EMBL" id="FR824218">
    <property type="protein sequence ID" value="CCA22936.1"/>
    <property type="molecule type" value="Genomic_DNA"/>
</dbReference>
<accession>F0WNP5</accession>
<proteinExistence type="predicted"/>
<feature type="signal peptide" evidence="1">
    <location>
        <begin position="1"/>
        <end position="23"/>
    </location>
</feature>
<reference evidence="2" key="1">
    <citation type="journal article" date="2011" name="PLoS Biol.">
        <title>Gene gain and loss during evolution of obligate parasitism in the white rust pathogen of Arabidopsis thaliana.</title>
        <authorList>
            <person name="Kemen E."/>
            <person name="Gardiner A."/>
            <person name="Schultz-Larsen T."/>
            <person name="Kemen A.C."/>
            <person name="Balmuth A.L."/>
            <person name="Robert-Seilaniantz A."/>
            <person name="Bailey K."/>
            <person name="Holub E."/>
            <person name="Studholme D.J."/>
            <person name="Maclean D."/>
            <person name="Jones J.D."/>
        </authorList>
    </citation>
    <scope>NUCLEOTIDE SEQUENCE</scope>
</reference>
<evidence type="ECO:0000256" key="1">
    <source>
        <dbReference type="SAM" id="SignalP"/>
    </source>
</evidence>
<reference evidence="2" key="2">
    <citation type="submission" date="2011-02" db="EMBL/GenBank/DDBJ databases">
        <authorList>
            <person name="MacLean D."/>
        </authorList>
    </citation>
    <scope>NUCLEOTIDE SEQUENCE</scope>
</reference>
<dbReference type="AlphaFoldDB" id="F0WNP5"/>
<dbReference type="HOGENOM" id="CLU_781709_0_0_1"/>
<name>F0WNP5_9STRA</name>
<protein>
    <submittedName>
        <fullName evidence="2">RXLR4</fullName>
    </submittedName>
</protein>
<gene>
    <name evidence="2" type="primary">AlNc14C173G8066</name>
    <name evidence="2" type="ORF">ALNC14_090790</name>
</gene>